<sequence>MMDSLKQEEYNSSLFVNLKMFHSIQLKICNGVIMYITCKKFGDYVTNRATRLVQQSTVNYASDVSAPSHQSVRCRQGSVVVDRGDVSITPTATIVKESTQTENTIAG</sequence>
<reference evidence="1 2" key="1">
    <citation type="submission" date="2020-04" db="EMBL/GenBank/DDBJ databases">
        <authorList>
            <person name="Wallbank WR R."/>
            <person name="Pardo Diaz C."/>
            <person name="Kozak K."/>
            <person name="Martin S."/>
            <person name="Jiggins C."/>
            <person name="Moest M."/>
            <person name="Warren A I."/>
            <person name="Byers J.R.P. K."/>
            <person name="Montejo-Kovacevich G."/>
            <person name="Yen C E."/>
        </authorList>
    </citation>
    <scope>NUCLEOTIDE SEQUENCE [LARGE SCALE GENOMIC DNA]</scope>
</reference>
<accession>A0A8S1BJ13</accession>
<gene>
    <name evidence="1" type="ORF">APLA_LOCUS16915</name>
</gene>
<organism evidence="1 2">
    <name type="scientific">Arctia plantaginis</name>
    <name type="common">Wood tiger moth</name>
    <name type="synonym">Phalaena plantaginis</name>
    <dbReference type="NCBI Taxonomy" id="874455"/>
    <lineage>
        <taxon>Eukaryota</taxon>
        <taxon>Metazoa</taxon>
        <taxon>Ecdysozoa</taxon>
        <taxon>Arthropoda</taxon>
        <taxon>Hexapoda</taxon>
        <taxon>Insecta</taxon>
        <taxon>Pterygota</taxon>
        <taxon>Neoptera</taxon>
        <taxon>Endopterygota</taxon>
        <taxon>Lepidoptera</taxon>
        <taxon>Glossata</taxon>
        <taxon>Ditrysia</taxon>
        <taxon>Noctuoidea</taxon>
        <taxon>Erebidae</taxon>
        <taxon>Arctiinae</taxon>
        <taxon>Arctia</taxon>
    </lineage>
</organism>
<dbReference type="AlphaFoldDB" id="A0A8S1BJ13"/>
<evidence type="ECO:0000313" key="2">
    <source>
        <dbReference type="Proteomes" id="UP000494256"/>
    </source>
</evidence>
<dbReference type="Proteomes" id="UP000494256">
    <property type="component" value="Unassembled WGS sequence"/>
</dbReference>
<dbReference type="EMBL" id="CADEBD010000766">
    <property type="protein sequence ID" value="CAB3260075.1"/>
    <property type="molecule type" value="Genomic_DNA"/>
</dbReference>
<evidence type="ECO:0000313" key="1">
    <source>
        <dbReference type="EMBL" id="CAB3260075.1"/>
    </source>
</evidence>
<proteinExistence type="predicted"/>
<name>A0A8S1BJ13_ARCPL</name>
<dbReference type="OrthoDB" id="427886at2759"/>
<comment type="caution">
    <text evidence="1">The sequence shown here is derived from an EMBL/GenBank/DDBJ whole genome shotgun (WGS) entry which is preliminary data.</text>
</comment>
<protein>
    <submittedName>
        <fullName evidence="1">Uncharacterized protein</fullName>
    </submittedName>
</protein>